<reference evidence="2" key="1">
    <citation type="submission" date="2015-07" db="EMBL/GenBank/DDBJ databases">
        <authorList>
            <person name="Rodrigo-Torres Lidia"/>
            <person name="Arahal R.David."/>
        </authorList>
    </citation>
    <scope>NUCLEOTIDE SEQUENCE [LARGE SCALE GENOMIC DNA]</scope>
    <source>
        <strain evidence="2">CECT 5096</strain>
    </source>
</reference>
<evidence type="ECO:0000313" key="2">
    <source>
        <dbReference type="Proteomes" id="UP000049983"/>
    </source>
</evidence>
<dbReference type="AlphaFoldDB" id="A0A0M7AFY7"/>
<proteinExistence type="predicted"/>
<keyword evidence="2" id="KW-1185">Reference proteome</keyword>
<dbReference type="EMBL" id="CXWC01000011">
    <property type="protein sequence ID" value="CTQ73352.1"/>
    <property type="molecule type" value="Genomic_DNA"/>
</dbReference>
<dbReference type="Proteomes" id="UP000049983">
    <property type="component" value="Unassembled WGS sequence"/>
</dbReference>
<gene>
    <name evidence="1" type="ORF">LA5096_03622</name>
</gene>
<sequence length="198" mass="22063">MQINSLRFVQASAPDGDADKQYSVLANEEEFVRCDLSRRTIAKPIALVNLMDKSTRTLSPEKKFLNKRWHLTESEDRESGMVVADGASAWLACDASANELFRVVDPRKWTAKTVETALGSWADSYAVVSRDRCVGVVRRALRPGEEEPGTRLQKLRGLLKPRDWKLELDEPVSSEAAHLMIASILLLVEITVRGARAG</sequence>
<protein>
    <submittedName>
        <fullName evidence="1">Uncharacterized protein</fullName>
    </submittedName>
</protein>
<organism evidence="1 2">
    <name type="scientific">Roseibium album</name>
    <dbReference type="NCBI Taxonomy" id="311410"/>
    <lineage>
        <taxon>Bacteria</taxon>
        <taxon>Pseudomonadati</taxon>
        <taxon>Pseudomonadota</taxon>
        <taxon>Alphaproteobacteria</taxon>
        <taxon>Hyphomicrobiales</taxon>
        <taxon>Stappiaceae</taxon>
        <taxon>Roseibium</taxon>
    </lineage>
</organism>
<accession>A0A0M7AFY7</accession>
<name>A0A0M7AFY7_9HYPH</name>
<evidence type="ECO:0000313" key="1">
    <source>
        <dbReference type="EMBL" id="CTQ73352.1"/>
    </source>
</evidence>